<keyword evidence="3" id="KW-1185">Reference proteome</keyword>
<evidence type="ECO:0000256" key="1">
    <source>
        <dbReference type="SAM" id="MobiDB-lite"/>
    </source>
</evidence>
<feature type="compositionally biased region" description="Polar residues" evidence="1">
    <location>
        <begin position="74"/>
        <end position="89"/>
    </location>
</feature>
<dbReference type="OrthoDB" id="5377039at2759"/>
<feature type="compositionally biased region" description="Polar residues" evidence="1">
    <location>
        <begin position="54"/>
        <end position="65"/>
    </location>
</feature>
<evidence type="ECO:0000313" key="2">
    <source>
        <dbReference type="EMBL" id="KAF2154610.1"/>
    </source>
</evidence>
<feature type="region of interest" description="Disordered" evidence="1">
    <location>
        <begin position="1"/>
        <end position="111"/>
    </location>
</feature>
<evidence type="ECO:0000313" key="3">
    <source>
        <dbReference type="Proteomes" id="UP000799439"/>
    </source>
</evidence>
<dbReference type="AlphaFoldDB" id="A0A9P4J5R5"/>
<comment type="caution">
    <text evidence="2">The sequence shown here is derived from an EMBL/GenBank/DDBJ whole genome shotgun (WGS) entry which is preliminary data.</text>
</comment>
<reference evidence="2" key="1">
    <citation type="journal article" date="2020" name="Stud. Mycol.">
        <title>101 Dothideomycetes genomes: a test case for predicting lifestyles and emergence of pathogens.</title>
        <authorList>
            <person name="Haridas S."/>
            <person name="Albert R."/>
            <person name="Binder M."/>
            <person name="Bloem J."/>
            <person name="Labutti K."/>
            <person name="Salamov A."/>
            <person name="Andreopoulos B."/>
            <person name="Baker S."/>
            <person name="Barry K."/>
            <person name="Bills G."/>
            <person name="Bluhm B."/>
            <person name="Cannon C."/>
            <person name="Castanera R."/>
            <person name="Culley D."/>
            <person name="Daum C."/>
            <person name="Ezra D."/>
            <person name="Gonzalez J."/>
            <person name="Henrissat B."/>
            <person name="Kuo A."/>
            <person name="Liang C."/>
            <person name="Lipzen A."/>
            <person name="Lutzoni F."/>
            <person name="Magnuson J."/>
            <person name="Mondo S."/>
            <person name="Nolan M."/>
            <person name="Ohm R."/>
            <person name="Pangilinan J."/>
            <person name="Park H.-J."/>
            <person name="Ramirez L."/>
            <person name="Alfaro M."/>
            <person name="Sun H."/>
            <person name="Tritt A."/>
            <person name="Yoshinaga Y."/>
            <person name="Zwiers L.-H."/>
            <person name="Turgeon B."/>
            <person name="Goodwin S."/>
            <person name="Spatafora J."/>
            <person name="Crous P."/>
            <person name="Grigoriev I."/>
        </authorList>
    </citation>
    <scope>NUCLEOTIDE SEQUENCE</scope>
    <source>
        <strain evidence="2">CBS 260.36</strain>
    </source>
</reference>
<organism evidence="2 3">
    <name type="scientific">Myriangium duriaei CBS 260.36</name>
    <dbReference type="NCBI Taxonomy" id="1168546"/>
    <lineage>
        <taxon>Eukaryota</taxon>
        <taxon>Fungi</taxon>
        <taxon>Dikarya</taxon>
        <taxon>Ascomycota</taxon>
        <taxon>Pezizomycotina</taxon>
        <taxon>Dothideomycetes</taxon>
        <taxon>Dothideomycetidae</taxon>
        <taxon>Myriangiales</taxon>
        <taxon>Myriangiaceae</taxon>
        <taxon>Myriangium</taxon>
    </lineage>
</organism>
<gene>
    <name evidence="2" type="ORF">K461DRAFT_291536</name>
</gene>
<sequence>MDPLGTPGTPTGRSITTFGELSPPSSQGTAPTAASAITSSPSVPNANGKRPASTLDNNSETSQPTSRPPAASRGVSTMDGQQDNHSPRQTKVHEASGYTWSRQEDEPGWGWRNKRAVEDAERAWNGVLNKERKIGNRYGDPFEMADNEAATLASRQTK</sequence>
<feature type="compositionally biased region" description="Low complexity" evidence="1">
    <location>
        <begin position="29"/>
        <end position="44"/>
    </location>
</feature>
<dbReference type="EMBL" id="ML996083">
    <property type="protein sequence ID" value="KAF2154610.1"/>
    <property type="molecule type" value="Genomic_DNA"/>
</dbReference>
<name>A0A9P4J5R5_9PEZI</name>
<dbReference type="Proteomes" id="UP000799439">
    <property type="component" value="Unassembled WGS sequence"/>
</dbReference>
<accession>A0A9P4J5R5</accession>
<proteinExistence type="predicted"/>
<protein>
    <submittedName>
        <fullName evidence="2">Uncharacterized protein</fullName>
    </submittedName>
</protein>
<feature type="compositionally biased region" description="Polar residues" evidence="1">
    <location>
        <begin position="8"/>
        <end position="28"/>
    </location>
</feature>